<keyword evidence="1" id="KW-0175">Coiled coil</keyword>
<dbReference type="AlphaFoldDB" id="A0ABD0YL74"/>
<proteinExistence type="predicted"/>
<gene>
    <name evidence="2" type="ORF">AAG570_005495</name>
</gene>
<comment type="caution">
    <text evidence="2">The sequence shown here is derived from an EMBL/GenBank/DDBJ whole genome shotgun (WGS) entry which is preliminary data.</text>
</comment>
<dbReference type="EMBL" id="JBFDAA010000018">
    <property type="protein sequence ID" value="KAL1116000.1"/>
    <property type="molecule type" value="Genomic_DNA"/>
</dbReference>
<evidence type="ECO:0000313" key="3">
    <source>
        <dbReference type="Proteomes" id="UP001558652"/>
    </source>
</evidence>
<name>A0ABD0YL74_9HEMI</name>
<organism evidence="2 3">
    <name type="scientific">Ranatra chinensis</name>
    <dbReference type="NCBI Taxonomy" id="642074"/>
    <lineage>
        <taxon>Eukaryota</taxon>
        <taxon>Metazoa</taxon>
        <taxon>Ecdysozoa</taxon>
        <taxon>Arthropoda</taxon>
        <taxon>Hexapoda</taxon>
        <taxon>Insecta</taxon>
        <taxon>Pterygota</taxon>
        <taxon>Neoptera</taxon>
        <taxon>Paraneoptera</taxon>
        <taxon>Hemiptera</taxon>
        <taxon>Heteroptera</taxon>
        <taxon>Panheteroptera</taxon>
        <taxon>Nepomorpha</taxon>
        <taxon>Nepidae</taxon>
        <taxon>Ranatrinae</taxon>
        <taxon>Ranatra</taxon>
    </lineage>
</organism>
<evidence type="ECO:0000256" key="1">
    <source>
        <dbReference type="SAM" id="Coils"/>
    </source>
</evidence>
<reference evidence="2 3" key="1">
    <citation type="submission" date="2024-07" db="EMBL/GenBank/DDBJ databases">
        <title>Chromosome-level genome assembly of the water stick insect Ranatra chinensis (Heteroptera: Nepidae).</title>
        <authorList>
            <person name="Liu X."/>
        </authorList>
    </citation>
    <scope>NUCLEOTIDE SEQUENCE [LARGE SCALE GENOMIC DNA]</scope>
    <source>
        <strain evidence="2">Cailab_2021Rc</strain>
        <tissue evidence="2">Muscle</tissue>
    </source>
</reference>
<feature type="coiled-coil region" evidence="1">
    <location>
        <begin position="19"/>
        <end position="94"/>
    </location>
</feature>
<protein>
    <submittedName>
        <fullName evidence="2">Uncharacterized protein</fullName>
    </submittedName>
</protein>
<dbReference type="Proteomes" id="UP001558652">
    <property type="component" value="Unassembled WGS sequence"/>
</dbReference>
<keyword evidence="3" id="KW-1185">Reference proteome</keyword>
<evidence type="ECO:0000313" key="2">
    <source>
        <dbReference type="EMBL" id="KAL1116000.1"/>
    </source>
</evidence>
<accession>A0ABD0YL74</accession>
<sequence length="132" mass="15272">MILKGFRYGNRVTVCVGMREAAEAERVTSRALKAQLEKAIDEQKDVRLLEASLARVRTKLGKAVESERRLSEELEKEREENEKLRRIVSVHDQALVQDTSLLETSRADMKVIFIEHCGVIHQWNKRVVEEIE</sequence>